<evidence type="ECO:0008006" key="3">
    <source>
        <dbReference type="Google" id="ProtNLM"/>
    </source>
</evidence>
<dbReference type="EMBL" id="QKWP01005415">
    <property type="protein sequence ID" value="RIB00070.1"/>
    <property type="molecule type" value="Genomic_DNA"/>
</dbReference>
<dbReference type="OrthoDB" id="5330842at2759"/>
<name>A0A397TRL2_9GLOM</name>
<proteinExistence type="predicted"/>
<reference evidence="1 2" key="1">
    <citation type="submission" date="2018-06" db="EMBL/GenBank/DDBJ databases">
        <title>Comparative genomics reveals the genomic features of Rhizophagus irregularis, R. cerebriforme, R. diaphanum and Gigaspora rosea, and their symbiotic lifestyle signature.</title>
        <authorList>
            <person name="Morin E."/>
            <person name="San Clemente H."/>
            <person name="Chen E.C.H."/>
            <person name="De La Providencia I."/>
            <person name="Hainaut M."/>
            <person name="Kuo A."/>
            <person name="Kohler A."/>
            <person name="Murat C."/>
            <person name="Tang N."/>
            <person name="Roy S."/>
            <person name="Loubradou J."/>
            <person name="Henrissat B."/>
            <person name="Grigoriev I.V."/>
            <person name="Corradi N."/>
            <person name="Roux C."/>
            <person name="Martin F.M."/>
        </authorList>
    </citation>
    <scope>NUCLEOTIDE SEQUENCE [LARGE SCALE GENOMIC DNA]</scope>
    <source>
        <strain evidence="1 2">DAOM 194757</strain>
    </source>
</reference>
<evidence type="ECO:0000313" key="1">
    <source>
        <dbReference type="EMBL" id="RIB00070.1"/>
    </source>
</evidence>
<dbReference type="STRING" id="44941.A0A397TRL2"/>
<dbReference type="AlphaFoldDB" id="A0A397TRL2"/>
<organism evidence="1 2">
    <name type="scientific">Gigaspora rosea</name>
    <dbReference type="NCBI Taxonomy" id="44941"/>
    <lineage>
        <taxon>Eukaryota</taxon>
        <taxon>Fungi</taxon>
        <taxon>Fungi incertae sedis</taxon>
        <taxon>Mucoromycota</taxon>
        <taxon>Glomeromycotina</taxon>
        <taxon>Glomeromycetes</taxon>
        <taxon>Diversisporales</taxon>
        <taxon>Gigasporaceae</taxon>
        <taxon>Gigaspora</taxon>
    </lineage>
</organism>
<accession>A0A397TRL2</accession>
<protein>
    <recommendedName>
        <fullName evidence="3">FAR1 domain-containing protein</fullName>
    </recommendedName>
</protein>
<keyword evidence="2" id="KW-1185">Reference proteome</keyword>
<evidence type="ECO:0000313" key="2">
    <source>
        <dbReference type="Proteomes" id="UP000266673"/>
    </source>
</evidence>
<dbReference type="Proteomes" id="UP000266673">
    <property type="component" value="Unassembled WGS sequence"/>
</dbReference>
<gene>
    <name evidence="1" type="ORF">C2G38_2235764</name>
</gene>
<sequence>MSIQQHFLNINPVIVPISGTLTLDQRRLLLFNVGEPFEIPLQEFDDDWWPLVSNIWTVFSHKNLVNGDSWKTFTCRFAKSSPSSSRKEDVPPEKCRKTKIRPAGLCFAKIKISRYHLKQRVQVERFNNSLDHTHSLEDSEKLKRSQAV</sequence>
<comment type="caution">
    <text evidence="1">The sequence shown here is derived from an EMBL/GenBank/DDBJ whole genome shotgun (WGS) entry which is preliminary data.</text>
</comment>